<evidence type="ECO:0000313" key="3">
    <source>
        <dbReference type="EMBL" id="KKR32437.1"/>
    </source>
</evidence>
<dbReference type="EMBL" id="LBXN01000044">
    <property type="protein sequence ID" value="KKR32437.1"/>
    <property type="molecule type" value="Genomic_DNA"/>
</dbReference>
<evidence type="ECO:0000313" key="4">
    <source>
        <dbReference type="Proteomes" id="UP000034539"/>
    </source>
</evidence>
<feature type="compositionally biased region" description="Basic and acidic residues" evidence="1">
    <location>
        <begin position="735"/>
        <end position="745"/>
    </location>
</feature>
<protein>
    <recommendedName>
        <fullName evidence="2">Helicase HerA central domain-containing protein</fullName>
    </recommendedName>
</protein>
<accession>A0A0G0T3L8</accession>
<dbReference type="Pfam" id="PF01935">
    <property type="entry name" value="DUF87"/>
    <property type="match status" value="1"/>
</dbReference>
<organism evidence="3 4">
    <name type="scientific">Candidatus Gottesmanbacteria bacterium GW2011_GWC2_39_8</name>
    <dbReference type="NCBI Taxonomy" id="1618450"/>
    <lineage>
        <taxon>Bacteria</taxon>
        <taxon>Candidatus Gottesmaniibacteriota</taxon>
    </lineage>
</organism>
<dbReference type="SUPFAM" id="SSF52540">
    <property type="entry name" value="P-loop containing nucleoside triphosphate hydrolases"/>
    <property type="match status" value="1"/>
</dbReference>
<sequence length="753" mass="86715">MENRAVLLFRVPGDNDKKEDAAENFFSQLAEIVRGRKKALSAEIVVYNRFLWFFITCPPEMVDILKGQWYSEYNQTEIERVKDYTEKIIGNIGEKYFSGMELHPDKSEYIPIKTYKEIEKNPLVSLSGVASSFKNNDIGLIQLVLKPARRDNPWDKFWKKKRDHDRGSRIAHSGNPEDYVFLEDKKDQSPYFKTTLRFLAFGESQSRAEMNLFAMTAVYKKSLERPKLQKLKEYHKRSDPDFVRKYIDRTLGHHKFRFAPDEIATFFHLPYNSEGISQVVQVRSKKAPSPENLPVLGRAESHDLAIFGETNFQNEGMRFGIKREDRRRHLYVIGKTGMGKSKLLELLISSDLNSHNGVIVFDPHGDLAREVLNMVPKDRVSDVVVFDPTDLDYPVGFNPMEGVGSFEFRQNIVAGFISIFKKLFGLNWNERFEHVLRYTTLALLEYPNASILGIPRMLTDNMFRQDVISHVTDPLVKKFWTTEFAAWNEQFANDAVVPIINKIGQFVANPMVRNIVGQGKTGFSLEEVMNKGKILVINLSIGKLGEENSALLGAMLVTRIWQTAMARTTMEEKDRRDVFMYVDEFQNFATSTFANILSEARKYHLNLILAHQYMQQLPEDVRAAIFGNVGNMVGFRVGGEDAQILVKEFEPTFNVNDFLGLDMRNFFIKMSIDGQTSKPFSAKTITVDKKDKSYIEEIMEASRKKWAKSRKDAEAEIAMWEKGEINPKSNPSKLRVKEEKSKESEEYFPEPLI</sequence>
<reference evidence="3 4" key="1">
    <citation type="journal article" date="2015" name="Nature">
        <title>rRNA introns, odd ribosomes, and small enigmatic genomes across a large radiation of phyla.</title>
        <authorList>
            <person name="Brown C.T."/>
            <person name="Hug L.A."/>
            <person name="Thomas B.C."/>
            <person name="Sharon I."/>
            <person name="Castelle C.J."/>
            <person name="Singh A."/>
            <person name="Wilkins M.J."/>
            <person name="Williams K.H."/>
            <person name="Banfield J.F."/>
        </authorList>
    </citation>
    <scope>NUCLEOTIDE SEQUENCE [LARGE SCALE GENOMIC DNA]</scope>
</reference>
<dbReference type="PANTHER" id="PTHR30121:SF11">
    <property type="entry name" value="AAA+ ATPASE DOMAIN-CONTAINING PROTEIN"/>
    <property type="match status" value="1"/>
</dbReference>
<feature type="domain" description="Helicase HerA central" evidence="2">
    <location>
        <begin position="327"/>
        <end position="389"/>
    </location>
</feature>
<dbReference type="InterPro" id="IPR027417">
    <property type="entry name" value="P-loop_NTPase"/>
</dbReference>
<evidence type="ECO:0000259" key="2">
    <source>
        <dbReference type="Pfam" id="PF01935"/>
    </source>
</evidence>
<evidence type="ECO:0000256" key="1">
    <source>
        <dbReference type="SAM" id="MobiDB-lite"/>
    </source>
</evidence>
<feature type="region of interest" description="Disordered" evidence="1">
    <location>
        <begin position="722"/>
        <end position="753"/>
    </location>
</feature>
<dbReference type="CDD" id="cd01127">
    <property type="entry name" value="TrwB_TraG_TraD_VirD4"/>
    <property type="match status" value="1"/>
</dbReference>
<dbReference type="AlphaFoldDB" id="A0A0G0T3L8"/>
<dbReference type="PATRIC" id="fig|1618450.3.peg.890"/>
<dbReference type="Gene3D" id="3.40.50.300">
    <property type="entry name" value="P-loop containing nucleotide triphosphate hydrolases"/>
    <property type="match status" value="2"/>
</dbReference>
<name>A0A0G0T3L8_9BACT</name>
<comment type="caution">
    <text evidence="3">The sequence shown here is derived from an EMBL/GenBank/DDBJ whole genome shotgun (WGS) entry which is preliminary data.</text>
</comment>
<dbReference type="Proteomes" id="UP000034539">
    <property type="component" value="Unassembled WGS sequence"/>
</dbReference>
<dbReference type="InterPro" id="IPR051162">
    <property type="entry name" value="T4SS_component"/>
</dbReference>
<gene>
    <name evidence="3" type="ORF">UT63_C0044G0004</name>
</gene>
<dbReference type="InterPro" id="IPR002789">
    <property type="entry name" value="HerA_central"/>
</dbReference>
<dbReference type="PANTHER" id="PTHR30121">
    <property type="entry name" value="UNCHARACTERIZED PROTEIN YJGR-RELATED"/>
    <property type="match status" value="1"/>
</dbReference>
<proteinExistence type="predicted"/>